<dbReference type="Proteomes" id="UP001215151">
    <property type="component" value="Unassembled WGS sequence"/>
</dbReference>
<feature type="domain" description="DUF7770" evidence="1">
    <location>
        <begin position="34"/>
        <end position="160"/>
    </location>
</feature>
<evidence type="ECO:0000313" key="2">
    <source>
        <dbReference type="EMBL" id="KAJ8495053.1"/>
    </source>
</evidence>
<name>A0AAD7U2U9_9APHY</name>
<dbReference type="Pfam" id="PF24968">
    <property type="entry name" value="DUF7770"/>
    <property type="match status" value="1"/>
</dbReference>
<proteinExistence type="predicted"/>
<keyword evidence="3" id="KW-1185">Reference proteome</keyword>
<organism evidence="2 3">
    <name type="scientific">Trametes cubensis</name>
    <dbReference type="NCBI Taxonomy" id="1111947"/>
    <lineage>
        <taxon>Eukaryota</taxon>
        <taxon>Fungi</taxon>
        <taxon>Dikarya</taxon>
        <taxon>Basidiomycota</taxon>
        <taxon>Agaricomycotina</taxon>
        <taxon>Agaricomycetes</taxon>
        <taxon>Polyporales</taxon>
        <taxon>Polyporaceae</taxon>
        <taxon>Trametes</taxon>
    </lineage>
</organism>
<evidence type="ECO:0000259" key="1">
    <source>
        <dbReference type="Pfam" id="PF24968"/>
    </source>
</evidence>
<dbReference type="AlphaFoldDB" id="A0AAD7U2U9"/>
<dbReference type="EMBL" id="JAPEVG010000028">
    <property type="protein sequence ID" value="KAJ8495053.1"/>
    <property type="molecule type" value="Genomic_DNA"/>
</dbReference>
<evidence type="ECO:0000313" key="3">
    <source>
        <dbReference type="Proteomes" id="UP001215151"/>
    </source>
</evidence>
<reference evidence="2" key="1">
    <citation type="submission" date="2022-11" db="EMBL/GenBank/DDBJ databases">
        <title>Genome Sequence of Cubamyces cubensis.</title>
        <authorList>
            <person name="Buettner E."/>
        </authorList>
    </citation>
    <scope>NUCLEOTIDE SEQUENCE</scope>
    <source>
        <strain evidence="2">MPL-01</strain>
    </source>
</reference>
<dbReference type="InterPro" id="IPR056672">
    <property type="entry name" value="DUF7770"/>
</dbReference>
<protein>
    <recommendedName>
        <fullName evidence="1">DUF7770 domain-containing protein</fullName>
    </recommendedName>
</protein>
<accession>A0AAD7U2U9</accession>
<gene>
    <name evidence="2" type="ORF">ONZ51_g1933</name>
</gene>
<comment type="caution">
    <text evidence="2">The sequence shown here is derived from an EMBL/GenBank/DDBJ whole genome shotgun (WGS) entry which is preliminary data.</text>
</comment>
<sequence>MNPPPKPFDIAQWQKKDRGVIVQRFVASAVKMPGQTDPTKTKTLLHWRGGGAYKLGLSGRSTSYDTRKDGSDPVIEVQLISKDFEVSRAAPYYWDTLLAKEYTTTQIYELMVARNFNRYMYNGNGSGCLTWTTALVQLLEDEDVLPPGSVAAFQAKVAQARADPIYWVPDEPGAHFY</sequence>